<dbReference type="InterPro" id="IPR001810">
    <property type="entry name" value="F-box_dom"/>
</dbReference>
<dbReference type="InterPro" id="IPR017441">
    <property type="entry name" value="Protein_kinase_ATP_BS"/>
</dbReference>
<dbReference type="InterPro" id="IPR000719">
    <property type="entry name" value="Prot_kinase_dom"/>
</dbReference>
<dbReference type="Proteomes" id="UP000029867">
    <property type="component" value="Unassembled WGS sequence"/>
</dbReference>
<dbReference type="GO" id="GO:0004672">
    <property type="term" value="F:protein kinase activity"/>
    <property type="evidence" value="ECO:0007669"/>
    <property type="project" value="InterPro"/>
</dbReference>
<dbReference type="SUPFAM" id="SSF52047">
    <property type="entry name" value="RNI-like"/>
    <property type="match status" value="1"/>
</dbReference>
<dbReference type="PROSITE" id="PS50181">
    <property type="entry name" value="FBOX"/>
    <property type="match status" value="1"/>
</dbReference>
<evidence type="ECO:0000259" key="6">
    <source>
        <dbReference type="PROSITE" id="PS50011"/>
    </source>
</evidence>
<accession>A0A099NYW0</accession>
<dbReference type="Pfam" id="PF00069">
    <property type="entry name" value="Pkinase"/>
    <property type="match status" value="1"/>
</dbReference>
<evidence type="ECO:0000256" key="3">
    <source>
        <dbReference type="ARBA" id="ARBA00022777"/>
    </source>
</evidence>
<feature type="domain" description="F-box" evidence="7">
    <location>
        <begin position="492"/>
        <end position="537"/>
    </location>
</feature>
<sequence length="1045" mass="122150">MELESQQFRKLITFSSQLLGFGGFGKVFHVKSENNNYAMKVIDVETVTHKYMQDSPLMTPIRPIDTAEKRRKIWNSIFKEVKILKKLNHENIVKIYYYYTDKSLGTSKIPRYLYIFLEYSAYGSLLKYIKSSPKKRIPEFVARGITCQVVSALVYLANESVIHGDIKAANILLFRDGSVKLCDFGLSFQWDDTNSNDYNDDISTVTNNNKLQRLTANGSAYWLAPEIILHRMSSPKSDIWSLGATIIEMLTGVPPFGNHTPLAACHAIGNKSNIPYPENISDLGRHFLDLCFQFDPVLRARAKTLMSHKWIQDSNPRILENIEEVCDENAFEGPNNVLEKYKETPEDGVLDDEFEEISDVKINMKKLELQNSDITKSIIGLLDMPTPDVALIVHLLNKWKRHFKLRPQKVEELCLHGLLAVLSRVKLSPQTVHLIEDLVTGIRNASDPNRGQMTSYDHQKLNAKNRGNESNKIKEMLTLNKKHGLSNNIYSRIEFQNFPNDVFSMICENISVKDILNLSLTCSVIRRKVEGKIYTHLRIIDIDHIVDEDELVIQRHFGTFKDESLETESWWVYNNISNIKSARGILYLVYDILTTPQHGNYLRTIEINPVLKPSPWQRRKDHDSNSENSIWNKTLDNFLKDSEVEFIKSKFSFFKPSLTLFDCLLLLLDYTPRLESLIVSRFSLECVSKLLVKTDNLKELKIMIYEHDNFVELPFNKIQKLEKLRIKFQENTEQTLEKISLNFYNCGIFNNLKSLRLKYDKTDFNYLNNPTWYSFFKSLPRKLVFPKLKGIELKDCFFGSDQHNIVNNLSVVLPLHELKWLSLQIYEYSHKGIKHSRCSTDDSINHENTVLLKLARHLKKIEHLTIKPTKNCKECQINSIWKFLSMHKKLRKLWISTDSLNQSNYDKLLNALYDLQALEQLAYFDQYIDGKLIYSLKKWFIIDHGTFDFDIFKNYESEKLRQDIIPIFNCYIIEEFKNFNERESDLLVLFWQKHVKEFGFLKLLTRNSSFMEMKLFGYNFKVDGKRRAIMLYISKVIGYVDLLYY</sequence>
<gene>
    <name evidence="8" type="ORF">JL09_g2861</name>
</gene>
<feature type="binding site" evidence="5">
    <location>
        <position position="40"/>
    </location>
    <ligand>
        <name>ATP</name>
        <dbReference type="ChEBI" id="CHEBI:30616"/>
    </ligand>
</feature>
<evidence type="ECO:0008006" key="10">
    <source>
        <dbReference type="Google" id="ProtNLM"/>
    </source>
</evidence>
<dbReference type="AlphaFoldDB" id="A0A099NYW0"/>
<dbReference type="SMART" id="SM00220">
    <property type="entry name" value="S_TKc"/>
    <property type="match status" value="1"/>
</dbReference>
<feature type="domain" description="Protein kinase" evidence="6">
    <location>
        <begin position="13"/>
        <end position="311"/>
    </location>
</feature>
<keyword evidence="3" id="KW-0418">Kinase</keyword>
<dbReference type="PANTHER" id="PTHR48016">
    <property type="entry name" value="MAP KINASE KINASE KINASE SSK2-RELATED-RELATED"/>
    <property type="match status" value="1"/>
</dbReference>
<proteinExistence type="predicted"/>
<dbReference type="eggNOG" id="KOG0198">
    <property type="taxonomic scope" value="Eukaryota"/>
</dbReference>
<dbReference type="InterPro" id="IPR011009">
    <property type="entry name" value="Kinase-like_dom_sf"/>
</dbReference>
<dbReference type="VEuPathDB" id="FungiDB:C5L36_0A06880"/>
<dbReference type="GO" id="GO:0005524">
    <property type="term" value="F:ATP binding"/>
    <property type="evidence" value="ECO:0007669"/>
    <property type="project" value="UniProtKB-UniRule"/>
</dbReference>
<evidence type="ECO:0000256" key="5">
    <source>
        <dbReference type="PROSITE-ProRule" id="PRU10141"/>
    </source>
</evidence>
<comment type="caution">
    <text evidence="8">The sequence shown here is derived from an EMBL/GenBank/DDBJ whole genome shotgun (WGS) entry which is preliminary data.</text>
</comment>
<dbReference type="PROSITE" id="PS00108">
    <property type="entry name" value="PROTEIN_KINASE_ST"/>
    <property type="match status" value="1"/>
</dbReference>
<reference evidence="9" key="1">
    <citation type="journal article" date="2014" name="Microb. Cell Fact.">
        <title>Exploiting Issatchenkia orientalis SD108 for succinic acid production.</title>
        <authorList>
            <person name="Xiao H."/>
            <person name="Shao Z."/>
            <person name="Jiang Y."/>
            <person name="Dole S."/>
            <person name="Zhao H."/>
        </authorList>
    </citation>
    <scope>NUCLEOTIDE SEQUENCE [LARGE SCALE GENOMIC DNA]</scope>
    <source>
        <strain evidence="9">SD108</strain>
    </source>
</reference>
<dbReference type="PROSITE" id="PS50011">
    <property type="entry name" value="PROTEIN_KINASE_DOM"/>
    <property type="match status" value="1"/>
</dbReference>
<keyword evidence="4 5" id="KW-0067">ATP-binding</keyword>
<evidence type="ECO:0000259" key="7">
    <source>
        <dbReference type="PROSITE" id="PS50181"/>
    </source>
</evidence>
<dbReference type="PANTHER" id="PTHR48016:SF56">
    <property type="entry name" value="MAPKK KINASE"/>
    <property type="match status" value="1"/>
</dbReference>
<evidence type="ECO:0000313" key="8">
    <source>
        <dbReference type="EMBL" id="KGK37973.1"/>
    </source>
</evidence>
<dbReference type="SUPFAM" id="SSF56112">
    <property type="entry name" value="Protein kinase-like (PK-like)"/>
    <property type="match status" value="1"/>
</dbReference>
<evidence type="ECO:0000256" key="1">
    <source>
        <dbReference type="ARBA" id="ARBA00022679"/>
    </source>
</evidence>
<dbReference type="EMBL" id="JQFK01000026">
    <property type="protein sequence ID" value="KGK37973.1"/>
    <property type="molecule type" value="Genomic_DNA"/>
</dbReference>
<name>A0A099NYW0_PICKU</name>
<dbReference type="GO" id="GO:0030447">
    <property type="term" value="P:filamentous growth"/>
    <property type="evidence" value="ECO:0007669"/>
    <property type="project" value="UniProtKB-ARBA"/>
</dbReference>
<protein>
    <recommendedName>
        <fullName evidence="10">Protein kinase domain-containing protein</fullName>
    </recommendedName>
</protein>
<evidence type="ECO:0000256" key="2">
    <source>
        <dbReference type="ARBA" id="ARBA00022741"/>
    </source>
</evidence>
<evidence type="ECO:0000313" key="9">
    <source>
        <dbReference type="Proteomes" id="UP000029867"/>
    </source>
</evidence>
<dbReference type="PROSITE" id="PS00107">
    <property type="entry name" value="PROTEIN_KINASE_ATP"/>
    <property type="match status" value="1"/>
</dbReference>
<evidence type="ECO:0000256" key="4">
    <source>
        <dbReference type="ARBA" id="ARBA00022840"/>
    </source>
</evidence>
<dbReference type="Gene3D" id="3.80.10.10">
    <property type="entry name" value="Ribonuclease Inhibitor"/>
    <property type="match status" value="1"/>
</dbReference>
<keyword evidence="1" id="KW-0808">Transferase</keyword>
<dbReference type="HOGENOM" id="CLU_291869_0_0_1"/>
<dbReference type="InterPro" id="IPR050538">
    <property type="entry name" value="MAP_kinase_kinase_kinase"/>
</dbReference>
<dbReference type="InterPro" id="IPR008271">
    <property type="entry name" value="Ser/Thr_kinase_AS"/>
</dbReference>
<organism evidence="8 9">
    <name type="scientific">Pichia kudriavzevii</name>
    <name type="common">Yeast</name>
    <name type="synonym">Issatchenkia orientalis</name>
    <dbReference type="NCBI Taxonomy" id="4909"/>
    <lineage>
        <taxon>Eukaryota</taxon>
        <taxon>Fungi</taxon>
        <taxon>Dikarya</taxon>
        <taxon>Ascomycota</taxon>
        <taxon>Saccharomycotina</taxon>
        <taxon>Pichiomycetes</taxon>
        <taxon>Pichiales</taxon>
        <taxon>Pichiaceae</taxon>
        <taxon>Pichia</taxon>
    </lineage>
</organism>
<dbReference type="GO" id="GO:0000165">
    <property type="term" value="P:MAPK cascade"/>
    <property type="evidence" value="ECO:0007669"/>
    <property type="project" value="UniProtKB-ARBA"/>
</dbReference>
<dbReference type="Gene3D" id="1.10.510.10">
    <property type="entry name" value="Transferase(Phosphotransferase) domain 1"/>
    <property type="match status" value="1"/>
</dbReference>
<dbReference type="VEuPathDB" id="FungiDB:C5L36_0B07230"/>
<dbReference type="InterPro" id="IPR032675">
    <property type="entry name" value="LRR_dom_sf"/>
</dbReference>
<keyword evidence="2 5" id="KW-0547">Nucleotide-binding</keyword>